<protein>
    <submittedName>
        <fullName evidence="2">YibE/F family protein</fullName>
    </submittedName>
</protein>
<dbReference type="Proteomes" id="UP000470876">
    <property type="component" value="Unassembled WGS sequence"/>
</dbReference>
<organism evidence="2 3">
    <name type="scientific">Nocardia cyriacigeorgica</name>
    <dbReference type="NCBI Taxonomy" id="135487"/>
    <lineage>
        <taxon>Bacteria</taxon>
        <taxon>Bacillati</taxon>
        <taxon>Actinomycetota</taxon>
        <taxon>Actinomycetes</taxon>
        <taxon>Mycobacteriales</taxon>
        <taxon>Nocardiaceae</taxon>
        <taxon>Nocardia</taxon>
    </lineage>
</organism>
<reference evidence="2 3" key="1">
    <citation type="submission" date="2020-01" db="EMBL/GenBank/DDBJ databases">
        <title>Genetics and antimicrobial susceptibilities of Nocardia species isolated from the soil; a comparison with species isolated from humans.</title>
        <authorList>
            <person name="Carrasco G."/>
            <person name="Monzon S."/>
            <person name="Sansegundo M."/>
            <person name="Garcia E."/>
            <person name="Garrido N."/>
            <person name="Medina M.J."/>
            <person name="Villalon P."/>
            <person name="Ramirez-Arocha A.C."/>
            <person name="Jimenez P."/>
            <person name="Cuesta I."/>
            <person name="Valdezate S."/>
        </authorList>
    </citation>
    <scope>NUCLEOTIDE SEQUENCE [LARGE SCALE GENOMIC DNA]</scope>
    <source>
        <strain evidence="2 3">CNM20110649</strain>
    </source>
</reference>
<dbReference type="EMBL" id="JAAGUX010000065">
    <property type="protein sequence ID" value="NEW58808.1"/>
    <property type="molecule type" value="Genomic_DNA"/>
</dbReference>
<keyword evidence="1" id="KW-1133">Transmembrane helix</keyword>
<proteinExistence type="predicted"/>
<feature type="non-terminal residue" evidence="2">
    <location>
        <position position="73"/>
    </location>
</feature>
<name>A0ABX0CQN5_9NOCA</name>
<evidence type="ECO:0000313" key="3">
    <source>
        <dbReference type="Proteomes" id="UP000470876"/>
    </source>
</evidence>
<comment type="caution">
    <text evidence="2">The sequence shown here is derived from an EMBL/GenBank/DDBJ whole genome shotgun (WGS) entry which is preliminary data.</text>
</comment>
<keyword evidence="3" id="KW-1185">Reference proteome</keyword>
<evidence type="ECO:0000256" key="1">
    <source>
        <dbReference type="SAM" id="Phobius"/>
    </source>
</evidence>
<accession>A0ABX0CQN5</accession>
<evidence type="ECO:0000313" key="2">
    <source>
        <dbReference type="EMBL" id="NEW58808.1"/>
    </source>
</evidence>
<gene>
    <name evidence="2" type="ORF">GV794_24680</name>
</gene>
<keyword evidence="1" id="KW-0812">Transmembrane</keyword>
<keyword evidence="1" id="KW-0472">Membrane</keyword>
<feature type="transmembrane region" description="Helical" evidence="1">
    <location>
        <begin position="20"/>
        <end position="44"/>
    </location>
</feature>
<sequence length="73" mass="7512">MSDHHHHHHDHSGPIAIGATAARVVVGLLAVIGVIVLIATVVLWPSEQKVDIPLPMQNAGGGAVETEAGTVVL</sequence>